<dbReference type="PANTHER" id="PTHR35004">
    <property type="entry name" value="TRANSPOSASE RV3428C-RELATED"/>
    <property type="match status" value="1"/>
</dbReference>
<keyword evidence="2" id="KW-1185">Reference proteome</keyword>
<accession>A0ABW1YM67</accession>
<comment type="caution">
    <text evidence="1">The sequence shown here is derived from an EMBL/GenBank/DDBJ whole genome shotgun (WGS) entry which is preliminary data.</text>
</comment>
<dbReference type="Proteomes" id="UP001596425">
    <property type="component" value="Unassembled WGS sequence"/>
</dbReference>
<protein>
    <recommendedName>
        <fullName evidence="3">Transposase</fullName>
    </recommendedName>
</protein>
<gene>
    <name evidence="1" type="ORF">ACFQBM_03835</name>
</gene>
<dbReference type="RefSeq" id="WP_377483178.1">
    <property type="nucleotide sequence ID" value="NZ_JACZFR010000047.1"/>
</dbReference>
<dbReference type="PANTHER" id="PTHR35004:SF6">
    <property type="entry name" value="TRANSPOSASE"/>
    <property type="match status" value="1"/>
</dbReference>
<evidence type="ECO:0008006" key="3">
    <source>
        <dbReference type="Google" id="ProtNLM"/>
    </source>
</evidence>
<dbReference type="EMBL" id="JBHSVR010000001">
    <property type="protein sequence ID" value="MFC6632394.1"/>
    <property type="molecule type" value="Genomic_DNA"/>
</dbReference>
<reference evidence="2" key="1">
    <citation type="journal article" date="2019" name="Int. J. Syst. Evol. Microbiol.">
        <title>The Global Catalogue of Microorganisms (GCM) 10K type strain sequencing project: providing services to taxonomists for standard genome sequencing and annotation.</title>
        <authorList>
            <consortium name="The Broad Institute Genomics Platform"/>
            <consortium name="The Broad Institute Genome Sequencing Center for Infectious Disease"/>
            <person name="Wu L."/>
            <person name="Ma J."/>
        </authorList>
    </citation>
    <scope>NUCLEOTIDE SEQUENCE [LARGE SCALE GENOMIC DNA]</scope>
    <source>
        <strain evidence="2">CGMCC 1.13718</strain>
    </source>
</reference>
<organism evidence="1 2">
    <name type="scientific">Microbulbifer taiwanensis</name>
    <dbReference type="NCBI Taxonomy" id="986746"/>
    <lineage>
        <taxon>Bacteria</taxon>
        <taxon>Pseudomonadati</taxon>
        <taxon>Pseudomonadota</taxon>
        <taxon>Gammaproteobacteria</taxon>
        <taxon>Cellvibrionales</taxon>
        <taxon>Microbulbiferaceae</taxon>
        <taxon>Microbulbifer</taxon>
    </lineage>
</organism>
<name>A0ABW1YM67_9GAMM</name>
<sequence length="190" mass="21395">MLFVLSGSRLMYVGLSFQPLDTETFIQLHEEAFRYLRGIIKESIYDQTKLLVIDEQYRELNLNQRFHRCATSAGYCIHACVGYGPVSKGKVEAGIKNVKQDALYGGSFADKVVVCATCTTGLRPPPMLAYTAPLNAPPWQQHFDTDERAQLRPRLMPDSLLRKPPATDTRRAAKTGLITWKANKYSIPMP</sequence>
<proteinExistence type="predicted"/>
<evidence type="ECO:0000313" key="1">
    <source>
        <dbReference type="EMBL" id="MFC6632394.1"/>
    </source>
</evidence>
<evidence type="ECO:0000313" key="2">
    <source>
        <dbReference type="Proteomes" id="UP001596425"/>
    </source>
</evidence>